<accession>A0A163LP77</accession>
<evidence type="ECO:0000313" key="2">
    <source>
        <dbReference type="EMBL" id="SAL95048.1"/>
    </source>
</evidence>
<dbReference type="InParanoid" id="A0A163LP77"/>
<name>A0A163LP77_ABSGL</name>
<dbReference type="EMBL" id="LT550136">
    <property type="protein sequence ID" value="SAL95048.1"/>
    <property type="molecule type" value="Genomic_DNA"/>
</dbReference>
<dbReference type="Proteomes" id="UP000078561">
    <property type="component" value="Unassembled WGS sequence"/>
</dbReference>
<sequence>MKTIELRLNSQRRFEHSDKSDDLKEKWAQHNFGSVLDVFHEAMKTCPPPKPLWVWTLGLFGCWMIESGIVYLLFGRLSSPNFIVLPALMYVTALILGWRQRALRIKFETYMIELCDRLNATENIRGIHYNFAIQRPRWYAPGRVSIYTLCINLDDRYQALTADSYTQQREDSYCVAIPDVAHVPQKLDTWDEKSYMYR</sequence>
<keyword evidence="1" id="KW-1133">Transmembrane helix</keyword>
<dbReference type="AlphaFoldDB" id="A0A163LP77"/>
<gene>
    <name evidence="2" type="primary">ABSGL_00347.1 scaffold 492</name>
</gene>
<keyword evidence="3" id="KW-1185">Reference proteome</keyword>
<evidence type="ECO:0000256" key="1">
    <source>
        <dbReference type="SAM" id="Phobius"/>
    </source>
</evidence>
<feature type="transmembrane region" description="Helical" evidence="1">
    <location>
        <begin position="80"/>
        <end position="98"/>
    </location>
</feature>
<keyword evidence="1" id="KW-0812">Transmembrane</keyword>
<organism evidence="2">
    <name type="scientific">Absidia glauca</name>
    <name type="common">Pin mould</name>
    <dbReference type="NCBI Taxonomy" id="4829"/>
    <lineage>
        <taxon>Eukaryota</taxon>
        <taxon>Fungi</taxon>
        <taxon>Fungi incertae sedis</taxon>
        <taxon>Mucoromycota</taxon>
        <taxon>Mucoromycotina</taxon>
        <taxon>Mucoromycetes</taxon>
        <taxon>Mucorales</taxon>
        <taxon>Cunninghamellaceae</taxon>
        <taxon>Absidia</taxon>
    </lineage>
</organism>
<keyword evidence="1" id="KW-0472">Membrane</keyword>
<feature type="transmembrane region" description="Helical" evidence="1">
    <location>
        <begin position="52"/>
        <end position="74"/>
    </location>
</feature>
<protein>
    <submittedName>
        <fullName evidence="2">Uncharacterized protein</fullName>
    </submittedName>
</protein>
<dbReference type="OrthoDB" id="2240884at2759"/>
<evidence type="ECO:0000313" key="3">
    <source>
        <dbReference type="Proteomes" id="UP000078561"/>
    </source>
</evidence>
<proteinExistence type="predicted"/>
<reference evidence="2" key="1">
    <citation type="submission" date="2016-04" db="EMBL/GenBank/DDBJ databases">
        <authorList>
            <person name="Evans L.H."/>
            <person name="Alamgir A."/>
            <person name="Owens N."/>
            <person name="Weber N.D."/>
            <person name="Virtaneva K."/>
            <person name="Barbian K."/>
            <person name="Babar A."/>
            <person name="Rosenke K."/>
        </authorList>
    </citation>
    <scope>NUCLEOTIDE SEQUENCE [LARGE SCALE GENOMIC DNA]</scope>
    <source>
        <strain evidence="2">CBS 101.48</strain>
    </source>
</reference>
<dbReference type="OMA" id="SAYFNQY"/>